<feature type="domain" description="AB hydrolase-1" evidence="2">
    <location>
        <begin position="2"/>
        <end position="222"/>
    </location>
</feature>
<name>A0ABS6UKK9_9PSEU</name>
<evidence type="ECO:0000256" key="1">
    <source>
        <dbReference type="SAM" id="MobiDB-lite"/>
    </source>
</evidence>
<dbReference type="InterPro" id="IPR000073">
    <property type="entry name" value="AB_hydrolase_1"/>
</dbReference>
<evidence type="ECO:0000313" key="3">
    <source>
        <dbReference type="EMBL" id="MBW0132799.1"/>
    </source>
</evidence>
<organism evidence="3 4">
    <name type="scientific">Pseudonocardia abyssalis</name>
    <dbReference type="NCBI Taxonomy" id="2792008"/>
    <lineage>
        <taxon>Bacteria</taxon>
        <taxon>Bacillati</taxon>
        <taxon>Actinomycetota</taxon>
        <taxon>Actinomycetes</taxon>
        <taxon>Pseudonocardiales</taxon>
        <taxon>Pseudonocardiaceae</taxon>
        <taxon>Pseudonocardia</taxon>
    </lineage>
</organism>
<dbReference type="EMBL" id="JADQDK010000001">
    <property type="protein sequence ID" value="MBW0132799.1"/>
    <property type="molecule type" value="Genomic_DNA"/>
</dbReference>
<feature type="compositionally biased region" description="Basic and acidic residues" evidence="1">
    <location>
        <begin position="231"/>
        <end position="257"/>
    </location>
</feature>
<accession>A0ABS6UKK9</accession>
<dbReference type="GO" id="GO:0016787">
    <property type="term" value="F:hydrolase activity"/>
    <property type="evidence" value="ECO:0007669"/>
    <property type="project" value="UniProtKB-KW"/>
</dbReference>
<sequence length="277" mass="29241">MLLVHGHPFDRSMWRPQLARFGPRRRVLAPDLRGYGATGGATLGWRALAEDLVELLDDRAVPRAVVVGLSMGGQVAMELHRIAPERVAGLLLAATTPMAESDRAGRLAGAGRLEREGMGPYATEVLDRMVVPGSPAAAHVESMMRAADPQGAAAAQRARADRPAYPLHDVTVPAAVVVGTRDGFTPVEEARRTTGALPDAELTVVDGVAHLPNLEAPDEFDAALQRLLDRVEGRRGRETSDSRRESSDSGAGDERLAGGDLATRGPGSGTRSGRDGA</sequence>
<comment type="caution">
    <text evidence="3">The sequence shown here is derived from an EMBL/GenBank/DDBJ whole genome shotgun (WGS) entry which is preliminary data.</text>
</comment>
<keyword evidence="4" id="KW-1185">Reference proteome</keyword>
<protein>
    <submittedName>
        <fullName evidence="3">Alpha/beta fold hydrolase</fullName>
    </submittedName>
</protein>
<dbReference type="Proteomes" id="UP000694287">
    <property type="component" value="Unassembled WGS sequence"/>
</dbReference>
<reference evidence="3 4" key="1">
    <citation type="submission" date="2020-11" db="EMBL/GenBank/DDBJ databases">
        <title>Pseudonocardia abyssalis sp. nov. and Pseudonocardia oceani sp. nov., description and phylogenomic analysis of two novel actinomycetes isolated from the deep Southern Ocean.</title>
        <authorList>
            <person name="Parra J."/>
        </authorList>
    </citation>
    <scope>NUCLEOTIDE SEQUENCE [LARGE SCALE GENOMIC DNA]</scope>
    <source>
        <strain evidence="3 4">KRD-168</strain>
    </source>
</reference>
<evidence type="ECO:0000259" key="2">
    <source>
        <dbReference type="Pfam" id="PF12697"/>
    </source>
</evidence>
<dbReference type="PANTHER" id="PTHR43798">
    <property type="entry name" value="MONOACYLGLYCEROL LIPASE"/>
    <property type="match status" value="1"/>
</dbReference>
<keyword evidence="3" id="KW-0378">Hydrolase</keyword>
<gene>
    <name evidence="3" type="ORF">I4I81_00810</name>
</gene>
<evidence type="ECO:0000313" key="4">
    <source>
        <dbReference type="Proteomes" id="UP000694287"/>
    </source>
</evidence>
<dbReference type="InterPro" id="IPR050266">
    <property type="entry name" value="AB_hydrolase_sf"/>
</dbReference>
<dbReference type="Pfam" id="PF12697">
    <property type="entry name" value="Abhydrolase_6"/>
    <property type="match status" value="1"/>
</dbReference>
<feature type="region of interest" description="Disordered" evidence="1">
    <location>
        <begin position="231"/>
        <end position="277"/>
    </location>
</feature>
<proteinExistence type="predicted"/>